<evidence type="ECO:0000256" key="1">
    <source>
        <dbReference type="SAM" id="MobiDB-lite"/>
    </source>
</evidence>
<protein>
    <submittedName>
        <fullName evidence="4">LytR C-terminal domain-containing protein</fullName>
    </submittedName>
</protein>
<dbReference type="InterPro" id="IPR027381">
    <property type="entry name" value="LytR/CpsA/Psr_C"/>
</dbReference>
<feature type="region of interest" description="Disordered" evidence="1">
    <location>
        <begin position="1"/>
        <end position="24"/>
    </location>
</feature>
<dbReference type="Proteomes" id="UP000604241">
    <property type="component" value="Unassembled WGS sequence"/>
</dbReference>
<comment type="caution">
    <text evidence="4">The sequence shown here is derived from an EMBL/GenBank/DDBJ whole genome shotgun (WGS) entry which is preliminary data.</text>
</comment>
<keyword evidence="2" id="KW-1133">Transmembrane helix</keyword>
<organism evidence="4 5">
    <name type="scientific">Cellulomonas avistercoris</name>
    <dbReference type="NCBI Taxonomy" id="2762242"/>
    <lineage>
        <taxon>Bacteria</taxon>
        <taxon>Bacillati</taxon>
        <taxon>Actinomycetota</taxon>
        <taxon>Actinomycetes</taxon>
        <taxon>Micrococcales</taxon>
        <taxon>Cellulomonadaceae</taxon>
        <taxon>Cellulomonas</taxon>
    </lineage>
</organism>
<feature type="region of interest" description="Disordered" evidence="1">
    <location>
        <begin position="61"/>
        <end position="109"/>
    </location>
</feature>
<dbReference type="EMBL" id="JACSQV010000002">
    <property type="protein sequence ID" value="MBD7917286.1"/>
    <property type="molecule type" value="Genomic_DNA"/>
</dbReference>
<keyword evidence="2" id="KW-0472">Membrane</keyword>
<dbReference type="RefSeq" id="WP_191780279.1">
    <property type="nucleotide sequence ID" value="NZ_JACSQV010000002.1"/>
</dbReference>
<proteinExistence type="predicted"/>
<evidence type="ECO:0000259" key="3">
    <source>
        <dbReference type="Pfam" id="PF13399"/>
    </source>
</evidence>
<dbReference type="Gene3D" id="3.30.70.2390">
    <property type="match status" value="1"/>
</dbReference>
<evidence type="ECO:0000313" key="4">
    <source>
        <dbReference type="EMBL" id="MBD7917286.1"/>
    </source>
</evidence>
<name>A0ABR8QA28_9CELL</name>
<feature type="domain" description="LytR/CpsA/Psr regulator C-terminal" evidence="3">
    <location>
        <begin position="116"/>
        <end position="201"/>
    </location>
</feature>
<evidence type="ECO:0000313" key="5">
    <source>
        <dbReference type="Proteomes" id="UP000604241"/>
    </source>
</evidence>
<feature type="compositionally biased region" description="Low complexity" evidence="1">
    <location>
        <begin position="100"/>
        <end position="109"/>
    </location>
</feature>
<keyword evidence="2" id="KW-0812">Transmembrane</keyword>
<sequence>MSKADYPYPEDEFDAISPDAPTGVHRAPRSAWSRWWPFVVVLVVVPALAYGAVAYLSRTGDLPVVGGPTQGQDAPAEPDDEMVDEDAGEEDPAVGEGEATPDAEPTTPAAAPVLTTPVAVLNGARVGGLAGRVADELEAAGFTAVTPDNATGTLPAQSVVYMASEDLRPTAELVATTVGVPTVEVNPAQAGSGIKVLLVTDPDA</sequence>
<keyword evidence="5" id="KW-1185">Reference proteome</keyword>
<dbReference type="Pfam" id="PF13399">
    <property type="entry name" value="LytR_C"/>
    <property type="match status" value="1"/>
</dbReference>
<reference evidence="4 5" key="1">
    <citation type="submission" date="2020-08" db="EMBL/GenBank/DDBJ databases">
        <title>A Genomic Blueprint of the Chicken Gut Microbiome.</title>
        <authorList>
            <person name="Gilroy R."/>
            <person name="Ravi A."/>
            <person name="Getino M."/>
            <person name="Pursley I."/>
            <person name="Horton D.L."/>
            <person name="Alikhan N.-F."/>
            <person name="Baker D."/>
            <person name="Gharbi K."/>
            <person name="Hall N."/>
            <person name="Watson M."/>
            <person name="Adriaenssens E.M."/>
            <person name="Foster-Nyarko E."/>
            <person name="Jarju S."/>
            <person name="Secka A."/>
            <person name="Antonio M."/>
            <person name="Oren A."/>
            <person name="Chaudhuri R."/>
            <person name="La Ragione R.M."/>
            <person name="Hildebrand F."/>
            <person name="Pallen M.J."/>
        </authorList>
    </citation>
    <scope>NUCLEOTIDE SEQUENCE [LARGE SCALE GENOMIC DNA]</scope>
    <source>
        <strain evidence="4 5">Sa3CUA2</strain>
    </source>
</reference>
<feature type="transmembrane region" description="Helical" evidence="2">
    <location>
        <begin position="35"/>
        <end position="56"/>
    </location>
</feature>
<gene>
    <name evidence="4" type="ORF">H9657_03205</name>
</gene>
<accession>A0ABR8QA28</accession>
<evidence type="ECO:0000256" key="2">
    <source>
        <dbReference type="SAM" id="Phobius"/>
    </source>
</evidence>
<feature type="compositionally biased region" description="Acidic residues" evidence="1">
    <location>
        <begin position="76"/>
        <end position="93"/>
    </location>
</feature>